<keyword evidence="1" id="KW-1133">Transmembrane helix</keyword>
<proteinExistence type="predicted"/>
<protein>
    <recommendedName>
        <fullName evidence="4">Polymerase nucleotidyl transferase domain-containing protein</fullName>
    </recommendedName>
</protein>
<evidence type="ECO:0000313" key="3">
    <source>
        <dbReference type="Proteomes" id="UP000178098"/>
    </source>
</evidence>
<gene>
    <name evidence="2" type="ORF">A3D08_00765</name>
</gene>
<sequence length="273" mass="31635">MIMQKRLGQAILKTMQYFSLFDYIPTQDEIYTYVSFKCTKQDITAKLSDISYQKRPINNTGGGIDTRHRNAKVRISQAKISSIKLFIFLLSLCPWIKLVGLSGSCSMLNAKEGDDIDIFIISAPGGIWLSRATAILIAKSLKKHRGRKSRFIRNKICLNLFFDEGNLTVPEEKRNLYVAHEVVQMRPLYMRGGVYDRYLFANKWVRHYFPNLAISHVDLAVEGPTLITRILEAITRVVQLRLMSRISKERVSNEQLWFFPRDYQKKIEKHIAI</sequence>
<name>A0A1F7HF39_9BACT</name>
<feature type="transmembrane region" description="Helical" evidence="1">
    <location>
        <begin position="82"/>
        <end position="98"/>
    </location>
</feature>
<feature type="transmembrane region" description="Helical" evidence="1">
    <location>
        <begin position="118"/>
        <end position="138"/>
    </location>
</feature>
<keyword evidence="1" id="KW-0812">Transmembrane</keyword>
<comment type="caution">
    <text evidence="2">The sequence shown here is derived from an EMBL/GenBank/DDBJ whole genome shotgun (WGS) entry which is preliminary data.</text>
</comment>
<evidence type="ECO:0000256" key="1">
    <source>
        <dbReference type="SAM" id="Phobius"/>
    </source>
</evidence>
<dbReference type="EMBL" id="MFZT01000038">
    <property type="protein sequence ID" value="OGK29861.1"/>
    <property type="molecule type" value="Genomic_DNA"/>
</dbReference>
<evidence type="ECO:0008006" key="4">
    <source>
        <dbReference type="Google" id="ProtNLM"/>
    </source>
</evidence>
<dbReference type="Proteomes" id="UP000178098">
    <property type="component" value="Unassembled WGS sequence"/>
</dbReference>
<evidence type="ECO:0000313" key="2">
    <source>
        <dbReference type="EMBL" id="OGK29861.1"/>
    </source>
</evidence>
<keyword evidence="1" id="KW-0472">Membrane</keyword>
<reference evidence="2 3" key="1">
    <citation type="journal article" date="2016" name="Nat. Commun.">
        <title>Thousands of microbial genomes shed light on interconnected biogeochemical processes in an aquifer system.</title>
        <authorList>
            <person name="Anantharaman K."/>
            <person name="Brown C.T."/>
            <person name="Hug L.A."/>
            <person name="Sharon I."/>
            <person name="Castelle C.J."/>
            <person name="Probst A.J."/>
            <person name="Thomas B.C."/>
            <person name="Singh A."/>
            <person name="Wilkins M.J."/>
            <person name="Karaoz U."/>
            <person name="Brodie E.L."/>
            <person name="Williams K.H."/>
            <person name="Hubbard S.S."/>
            <person name="Banfield J.F."/>
        </authorList>
    </citation>
    <scope>NUCLEOTIDE SEQUENCE [LARGE SCALE GENOMIC DNA]</scope>
</reference>
<organism evidence="2 3">
    <name type="scientific">Candidatus Roizmanbacteria bacterium RIFCSPHIGHO2_02_FULL_43_11</name>
    <dbReference type="NCBI Taxonomy" id="1802043"/>
    <lineage>
        <taxon>Bacteria</taxon>
        <taxon>Candidatus Roizmaniibacteriota</taxon>
    </lineage>
</organism>
<accession>A0A1F7HF39</accession>
<dbReference type="AlphaFoldDB" id="A0A1F7HF39"/>